<dbReference type="Proteomes" id="UP000499080">
    <property type="component" value="Unassembled WGS sequence"/>
</dbReference>
<gene>
    <name evidence="1" type="ORF">AVEN_186945_1</name>
</gene>
<dbReference type="SUPFAM" id="SSF46938">
    <property type="entry name" value="CRAL/TRIO N-terminal domain"/>
    <property type="match status" value="1"/>
</dbReference>
<feature type="non-terminal residue" evidence="1">
    <location>
        <position position="133"/>
    </location>
</feature>
<organism evidence="1 2">
    <name type="scientific">Araneus ventricosus</name>
    <name type="common">Orbweaver spider</name>
    <name type="synonym">Epeira ventricosa</name>
    <dbReference type="NCBI Taxonomy" id="182803"/>
    <lineage>
        <taxon>Eukaryota</taxon>
        <taxon>Metazoa</taxon>
        <taxon>Ecdysozoa</taxon>
        <taxon>Arthropoda</taxon>
        <taxon>Chelicerata</taxon>
        <taxon>Arachnida</taxon>
        <taxon>Araneae</taxon>
        <taxon>Araneomorphae</taxon>
        <taxon>Entelegynae</taxon>
        <taxon>Araneoidea</taxon>
        <taxon>Araneidae</taxon>
        <taxon>Araneus</taxon>
    </lineage>
</organism>
<accession>A0A4Y2PT51</accession>
<keyword evidence="2" id="KW-1185">Reference proteome</keyword>
<proteinExistence type="predicted"/>
<sequence>MEEISNGIIENETYPLVIRHIPESMHTKYERHFRQAGENDQKYLQELREMLKGKKLSTDIEFEDDFLRLCLASNNYKIDKAFSKIQNFFHLRINHSYFFHNIKFDFTQNPAYRFITILPLRRKDGSVTVLGEL</sequence>
<evidence type="ECO:0000313" key="2">
    <source>
        <dbReference type="Proteomes" id="UP000499080"/>
    </source>
</evidence>
<comment type="caution">
    <text evidence="1">The sequence shown here is derived from an EMBL/GenBank/DDBJ whole genome shotgun (WGS) entry which is preliminary data.</text>
</comment>
<name>A0A4Y2PT51_ARAVE</name>
<dbReference type="AlphaFoldDB" id="A0A4Y2PT51"/>
<protein>
    <submittedName>
        <fullName evidence="1">Uncharacterized protein</fullName>
    </submittedName>
</protein>
<dbReference type="EMBL" id="BGPR01011945">
    <property type="protein sequence ID" value="GBN53740.1"/>
    <property type="molecule type" value="Genomic_DNA"/>
</dbReference>
<evidence type="ECO:0000313" key="1">
    <source>
        <dbReference type="EMBL" id="GBN53740.1"/>
    </source>
</evidence>
<reference evidence="1 2" key="1">
    <citation type="journal article" date="2019" name="Sci. Rep.">
        <title>Orb-weaving spider Araneus ventricosus genome elucidates the spidroin gene catalogue.</title>
        <authorList>
            <person name="Kono N."/>
            <person name="Nakamura H."/>
            <person name="Ohtoshi R."/>
            <person name="Moran D.A.P."/>
            <person name="Shinohara A."/>
            <person name="Yoshida Y."/>
            <person name="Fujiwara M."/>
            <person name="Mori M."/>
            <person name="Tomita M."/>
            <person name="Arakawa K."/>
        </authorList>
    </citation>
    <scope>NUCLEOTIDE SEQUENCE [LARGE SCALE GENOMIC DNA]</scope>
</reference>
<dbReference type="InterPro" id="IPR036273">
    <property type="entry name" value="CRAL/TRIO_N_dom_sf"/>
</dbReference>
<dbReference type="Gene3D" id="3.40.525.10">
    <property type="entry name" value="CRAL-TRIO lipid binding domain"/>
    <property type="match status" value="1"/>
</dbReference>
<dbReference type="InterPro" id="IPR036865">
    <property type="entry name" value="CRAL-TRIO_dom_sf"/>
</dbReference>